<dbReference type="AlphaFoldDB" id="A0A8X6GNX8"/>
<reference evidence="2" key="1">
    <citation type="submission" date="2020-07" db="EMBL/GenBank/DDBJ databases">
        <title>Multicomponent nature underlies the extraordinary mechanical properties of spider dragline silk.</title>
        <authorList>
            <person name="Kono N."/>
            <person name="Nakamura H."/>
            <person name="Mori M."/>
            <person name="Yoshida Y."/>
            <person name="Ohtoshi R."/>
            <person name="Malay A.D."/>
            <person name="Moran D.A.P."/>
            <person name="Tomita M."/>
            <person name="Numata K."/>
            <person name="Arakawa K."/>
        </authorList>
    </citation>
    <scope>NUCLEOTIDE SEQUENCE</scope>
</reference>
<organism evidence="2 3">
    <name type="scientific">Trichonephila clavata</name>
    <name type="common">Joro spider</name>
    <name type="synonym">Nephila clavata</name>
    <dbReference type="NCBI Taxonomy" id="2740835"/>
    <lineage>
        <taxon>Eukaryota</taxon>
        <taxon>Metazoa</taxon>
        <taxon>Ecdysozoa</taxon>
        <taxon>Arthropoda</taxon>
        <taxon>Chelicerata</taxon>
        <taxon>Arachnida</taxon>
        <taxon>Araneae</taxon>
        <taxon>Araneomorphae</taxon>
        <taxon>Entelegynae</taxon>
        <taxon>Araneoidea</taxon>
        <taxon>Nephilidae</taxon>
        <taxon>Trichonephila</taxon>
    </lineage>
</organism>
<sequence>MVPPRRLPKDFLSGQPRRRLGSGGGTRWTDPRGEACQWTEEDLPPPGRKEGDLTEEDRRGLTEEDRRRLTEEDGRVCRRGEFHQMVAEKWIVAELHSSRSSRTAVLPLVEATAVDCGARRNDDDVACEACNVSMLSGGRRRRPSFVELCGPAVASDGVTRL</sequence>
<dbReference type="EMBL" id="BMAO01011020">
    <property type="protein sequence ID" value="GFQ70839.1"/>
    <property type="molecule type" value="Genomic_DNA"/>
</dbReference>
<name>A0A8X6GNX8_TRICU</name>
<evidence type="ECO:0000256" key="1">
    <source>
        <dbReference type="SAM" id="MobiDB-lite"/>
    </source>
</evidence>
<accession>A0A8X6GNX8</accession>
<gene>
    <name evidence="2" type="ORF">TNCT_246181</name>
</gene>
<dbReference type="Proteomes" id="UP000887116">
    <property type="component" value="Unassembled WGS sequence"/>
</dbReference>
<feature type="region of interest" description="Disordered" evidence="1">
    <location>
        <begin position="1"/>
        <end position="69"/>
    </location>
</feature>
<comment type="caution">
    <text evidence="2">The sequence shown here is derived from an EMBL/GenBank/DDBJ whole genome shotgun (WGS) entry which is preliminary data.</text>
</comment>
<evidence type="ECO:0000313" key="2">
    <source>
        <dbReference type="EMBL" id="GFQ70839.1"/>
    </source>
</evidence>
<proteinExistence type="predicted"/>
<evidence type="ECO:0000313" key="3">
    <source>
        <dbReference type="Proteomes" id="UP000887116"/>
    </source>
</evidence>
<keyword evidence="3" id="KW-1185">Reference proteome</keyword>
<feature type="compositionally biased region" description="Basic and acidic residues" evidence="1">
    <location>
        <begin position="47"/>
        <end position="69"/>
    </location>
</feature>
<protein>
    <submittedName>
        <fullName evidence="2">Uncharacterized protein</fullName>
    </submittedName>
</protein>